<keyword evidence="2" id="KW-1185">Reference proteome</keyword>
<organism evidence="1 2">
    <name type="scientific">Artemisia annua</name>
    <name type="common">Sweet wormwood</name>
    <dbReference type="NCBI Taxonomy" id="35608"/>
    <lineage>
        <taxon>Eukaryota</taxon>
        <taxon>Viridiplantae</taxon>
        <taxon>Streptophyta</taxon>
        <taxon>Embryophyta</taxon>
        <taxon>Tracheophyta</taxon>
        <taxon>Spermatophyta</taxon>
        <taxon>Magnoliopsida</taxon>
        <taxon>eudicotyledons</taxon>
        <taxon>Gunneridae</taxon>
        <taxon>Pentapetalae</taxon>
        <taxon>asterids</taxon>
        <taxon>campanulids</taxon>
        <taxon>Asterales</taxon>
        <taxon>Asteraceae</taxon>
        <taxon>Asteroideae</taxon>
        <taxon>Anthemideae</taxon>
        <taxon>Artemisiinae</taxon>
        <taxon>Artemisia</taxon>
    </lineage>
</organism>
<proteinExistence type="predicted"/>
<evidence type="ECO:0000313" key="1">
    <source>
        <dbReference type="EMBL" id="PWA98870.1"/>
    </source>
</evidence>
<accession>A0A2U1QLI9</accession>
<dbReference type="STRING" id="35608.A0A2U1QLI9"/>
<sequence>MAIGPQSKPTDTSPVSALDVKKKALEIKKNIAHKQTTNPKPKNISYDPKTIALAQPLNSQSKSSPIERANEVEAGCLVLLSLCSHHMLLVTFAWLPKNFCDAHLPKDDVTVVLVDEDDQEFNTKYLDRKTGLSGGKLVKLFPSKYNHSRPDKPPMLSGTSNKLFPAKFRSFRLDKPPMLSGTSNNLFPAKFRSFRLDKPPMLSGTSNKLFLAKFSFFRLDKPPMLSGTSNKLFLAKLSFRLDKPPMLSGTSNKLFSAIMHVMDNRYAGRVHEIFCLSSSVGAFMSSEIKVPRRVRLRDLGSCVLAGSLAVA</sequence>
<name>A0A2U1QLI9_ARTAN</name>
<dbReference type="AlphaFoldDB" id="A0A2U1QLI9"/>
<reference evidence="1 2" key="1">
    <citation type="journal article" date="2018" name="Mol. Plant">
        <title>The genome of Artemisia annua provides insight into the evolution of Asteraceae family and artemisinin biosynthesis.</title>
        <authorList>
            <person name="Shen Q."/>
            <person name="Zhang L."/>
            <person name="Liao Z."/>
            <person name="Wang S."/>
            <person name="Yan T."/>
            <person name="Shi P."/>
            <person name="Liu M."/>
            <person name="Fu X."/>
            <person name="Pan Q."/>
            <person name="Wang Y."/>
            <person name="Lv Z."/>
            <person name="Lu X."/>
            <person name="Zhang F."/>
            <person name="Jiang W."/>
            <person name="Ma Y."/>
            <person name="Chen M."/>
            <person name="Hao X."/>
            <person name="Li L."/>
            <person name="Tang Y."/>
            <person name="Lv G."/>
            <person name="Zhou Y."/>
            <person name="Sun X."/>
            <person name="Brodelius P.E."/>
            <person name="Rose J.K.C."/>
            <person name="Tang K."/>
        </authorList>
    </citation>
    <scope>NUCLEOTIDE SEQUENCE [LARGE SCALE GENOMIC DNA]</scope>
    <source>
        <strain evidence="2">cv. Huhao1</strain>
        <tissue evidence="1">Leaf</tissue>
    </source>
</reference>
<gene>
    <name evidence="1" type="ORF">CTI12_AA014540</name>
</gene>
<comment type="caution">
    <text evidence="1">The sequence shown here is derived from an EMBL/GenBank/DDBJ whole genome shotgun (WGS) entry which is preliminary data.</text>
</comment>
<evidence type="ECO:0000313" key="2">
    <source>
        <dbReference type="Proteomes" id="UP000245207"/>
    </source>
</evidence>
<dbReference type="EMBL" id="PKPP01000045">
    <property type="protein sequence ID" value="PWA98870.1"/>
    <property type="molecule type" value="Genomic_DNA"/>
</dbReference>
<protein>
    <submittedName>
        <fullName evidence="1">B3 DNA binding domain-containing protein</fullName>
    </submittedName>
</protein>
<dbReference type="Proteomes" id="UP000245207">
    <property type="component" value="Unassembled WGS sequence"/>
</dbReference>